<keyword evidence="3" id="KW-1185">Reference proteome</keyword>
<proteinExistence type="predicted"/>
<accession>A0A8T1V4W9</accession>
<protein>
    <submittedName>
        <fullName evidence="2">Uncharacterized protein</fullName>
    </submittedName>
</protein>
<organism evidence="2 3">
    <name type="scientific">Phytophthora pseudosyringae</name>
    <dbReference type="NCBI Taxonomy" id="221518"/>
    <lineage>
        <taxon>Eukaryota</taxon>
        <taxon>Sar</taxon>
        <taxon>Stramenopiles</taxon>
        <taxon>Oomycota</taxon>
        <taxon>Peronosporomycetes</taxon>
        <taxon>Peronosporales</taxon>
        <taxon>Peronosporaceae</taxon>
        <taxon>Phytophthora</taxon>
    </lineage>
</organism>
<sequence length="145" mass="15829">MARTKNTARILRAIQLERESSSDEDSVAISATSAGGEVVESTSESASDSLGIPPAQDTETLGDQENEEHDAADDEKDEDKVDEATVSKGESSSSESEVESRDNSSGASAHSTRPRKRAITDCDEELYHVPELKQYHKNWKKSRCI</sequence>
<dbReference type="Proteomes" id="UP000694044">
    <property type="component" value="Unassembled WGS sequence"/>
</dbReference>
<evidence type="ECO:0000313" key="2">
    <source>
        <dbReference type="EMBL" id="KAG7375340.1"/>
    </source>
</evidence>
<name>A0A8T1V4W9_9STRA</name>
<gene>
    <name evidence="2" type="ORF">PHYPSEUDO_001772</name>
</gene>
<feature type="compositionally biased region" description="Acidic residues" evidence="1">
    <location>
        <begin position="60"/>
        <end position="77"/>
    </location>
</feature>
<feature type="region of interest" description="Disordered" evidence="1">
    <location>
        <begin position="17"/>
        <end position="122"/>
    </location>
</feature>
<evidence type="ECO:0000256" key="1">
    <source>
        <dbReference type="SAM" id="MobiDB-lite"/>
    </source>
</evidence>
<reference evidence="2" key="1">
    <citation type="submission" date="2021-02" db="EMBL/GenBank/DDBJ databases">
        <authorList>
            <person name="Palmer J.M."/>
        </authorList>
    </citation>
    <scope>NUCLEOTIDE SEQUENCE</scope>
    <source>
        <strain evidence="2">SCRP734</strain>
    </source>
</reference>
<dbReference type="EMBL" id="JAGDFM010001273">
    <property type="protein sequence ID" value="KAG7375340.1"/>
    <property type="molecule type" value="Genomic_DNA"/>
</dbReference>
<evidence type="ECO:0000313" key="3">
    <source>
        <dbReference type="Proteomes" id="UP000694044"/>
    </source>
</evidence>
<comment type="caution">
    <text evidence="2">The sequence shown here is derived from an EMBL/GenBank/DDBJ whole genome shotgun (WGS) entry which is preliminary data.</text>
</comment>
<dbReference type="AlphaFoldDB" id="A0A8T1V4W9"/>